<feature type="compositionally biased region" description="Polar residues" evidence="1">
    <location>
        <begin position="35"/>
        <end position="51"/>
    </location>
</feature>
<gene>
    <name evidence="2" type="ORF">LOTGIDRAFT_171858</name>
</gene>
<accession>V4BA35</accession>
<proteinExistence type="predicted"/>
<evidence type="ECO:0000256" key="1">
    <source>
        <dbReference type="SAM" id="MobiDB-lite"/>
    </source>
</evidence>
<feature type="region of interest" description="Disordered" evidence="1">
    <location>
        <begin position="29"/>
        <end position="74"/>
    </location>
</feature>
<name>V4BA35_LOTGI</name>
<dbReference type="RefSeq" id="XP_009046678.1">
    <property type="nucleotide sequence ID" value="XM_009048430.1"/>
</dbReference>
<keyword evidence="3" id="KW-1185">Reference proteome</keyword>
<dbReference type="KEGG" id="lgi:LOTGIDRAFT_171858"/>
<dbReference type="Proteomes" id="UP000030746">
    <property type="component" value="Unassembled WGS sequence"/>
</dbReference>
<sequence length="140" mass="15508">MVKLKHKNSLDGLDAWYDEKMRRNSTPDYLLQGIPKQTSPGHNGGSNNLSHSAIELGEPPANQEKPSTSSGADSFYLQVPDPFYYNHVVNRRRQSFDISTDSSSASNSKSGISIKVCPTINVGDVNMFFNIRLLESFGLQ</sequence>
<dbReference type="AlphaFoldDB" id="V4BA35"/>
<organism evidence="2 3">
    <name type="scientific">Lottia gigantea</name>
    <name type="common">Giant owl limpet</name>
    <dbReference type="NCBI Taxonomy" id="225164"/>
    <lineage>
        <taxon>Eukaryota</taxon>
        <taxon>Metazoa</taxon>
        <taxon>Spiralia</taxon>
        <taxon>Lophotrochozoa</taxon>
        <taxon>Mollusca</taxon>
        <taxon>Gastropoda</taxon>
        <taxon>Patellogastropoda</taxon>
        <taxon>Lottioidea</taxon>
        <taxon>Lottiidae</taxon>
        <taxon>Lottia</taxon>
    </lineage>
</organism>
<evidence type="ECO:0000313" key="2">
    <source>
        <dbReference type="EMBL" id="ESP02657.1"/>
    </source>
</evidence>
<dbReference type="GeneID" id="20241933"/>
<reference evidence="2 3" key="1">
    <citation type="journal article" date="2013" name="Nature">
        <title>Insights into bilaterian evolution from three spiralian genomes.</title>
        <authorList>
            <person name="Simakov O."/>
            <person name="Marletaz F."/>
            <person name="Cho S.J."/>
            <person name="Edsinger-Gonzales E."/>
            <person name="Havlak P."/>
            <person name="Hellsten U."/>
            <person name="Kuo D.H."/>
            <person name="Larsson T."/>
            <person name="Lv J."/>
            <person name="Arendt D."/>
            <person name="Savage R."/>
            <person name="Osoegawa K."/>
            <person name="de Jong P."/>
            <person name="Grimwood J."/>
            <person name="Chapman J.A."/>
            <person name="Shapiro H."/>
            <person name="Aerts A."/>
            <person name="Otillar R.P."/>
            <person name="Terry A.Y."/>
            <person name="Boore J.L."/>
            <person name="Grigoriev I.V."/>
            <person name="Lindberg D.R."/>
            <person name="Seaver E.C."/>
            <person name="Weisblat D.A."/>
            <person name="Putnam N.H."/>
            <person name="Rokhsar D.S."/>
        </authorList>
    </citation>
    <scope>NUCLEOTIDE SEQUENCE [LARGE SCALE GENOMIC DNA]</scope>
</reference>
<evidence type="ECO:0000313" key="3">
    <source>
        <dbReference type="Proteomes" id="UP000030746"/>
    </source>
</evidence>
<protein>
    <submittedName>
        <fullName evidence="2">Uncharacterized protein</fullName>
    </submittedName>
</protein>
<dbReference type="CTD" id="20241933"/>
<dbReference type="EMBL" id="KB200149">
    <property type="protein sequence ID" value="ESP02657.1"/>
    <property type="molecule type" value="Genomic_DNA"/>
</dbReference>
<dbReference type="HOGENOM" id="CLU_1837348_0_0_1"/>